<feature type="region of interest" description="Disordered" evidence="1">
    <location>
        <begin position="107"/>
        <end position="149"/>
    </location>
</feature>
<dbReference type="Pfam" id="PF13966">
    <property type="entry name" value="zf-RVT"/>
    <property type="match status" value="1"/>
</dbReference>
<evidence type="ECO:0000313" key="3">
    <source>
        <dbReference type="EMBL" id="KAF4368693.1"/>
    </source>
</evidence>
<dbReference type="EMBL" id="JAATIQ010000230">
    <property type="protein sequence ID" value="KAF4368693.1"/>
    <property type="molecule type" value="Genomic_DNA"/>
</dbReference>
<evidence type="ECO:0000259" key="2">
    <source>
        <dbReference type="Pfam" id="PF13966"/>
    </source>
</evidence>
<evidence type="ECO:0000313" key="4">
    <source>
        <dbReference type="Proteomes" id="UP000583929"/>
    </source>
</evidence>
<dbReference type="Proteomes" id="UP000583929">
    <property type="component" value="Unassembled WGS sequence"/>
</dbReference>
<proteinExistence type="predicted"/>
<accession>A0A7J6FDE6</accession>
<dbReference type="AlphaFoldDB" id="A0A7J6FDE6"/>
<organism evidence="3 4">
    <name type="scientific">Cannabis sativa</name>
    <name type="common">Hemp</name>
    <name type="synonym">Marijuana</name>
    <dbReference type="NCBI Taxonomy" id="3483"/>
    <lineage>
        <taxon>Eukaryota</taxon>
        <taxon>Viridiplantae</taxon>
        <taxon>Streptophyta</taxon>
        <taxon>Embryophyta</taxon>
        <taxon>Tracheophyta</taxon>
        <taxon>Spermatophyta</taxon>
        <taxon>Magnoliopsida</taxon>
        <taxon>eudicotyledons</taxon>
        <taxon>Gunneridae</taxon>
        <taxon>Pentapetalae</taxon>
        <taxon>rosids</taxon>
        <taxon>fabids</taxon>
        <taxon>Rosales</taxon>
        <taxon>Cannabaceae</taxon>
        <taxon>Cannabis</taxon>
    </lineage>
</organism>
<protein>
    <recommendedName>
        <fullName evidence="2">Reverse transcriptase zinc-binding domain-containing protein</fullName>
    </recommendedName>
</protein>
<reference evidence="3 4" key="1">
    <citation type="journal article" date="2020" name="bioRxiv">
        <title>Sequence and annotation of 42 cannabis genomes reveals extensive copy number variation in cannabinoid synthesis and pathogen resistance genes.</title>
        <authorList>
            <person name="Mckernan K.J."/>
            <person name="Helbert Y."/>
            <person name="Kane L.T."/>
            <person name="Ebling H."/>
            <person name="Zhang L."/>
            <person name="Liu B."/>
            <person name="Eaton Z."/>
            <person name="Mclaughlin S."/>
            <person name="Kingan S."/>
            <person name="Baybayan P."/>
            <person name="Concepcion G."/>
            <person name="Jordan M."/>
            <person name="Riva A."/>
            <person name="Barbazuk W."/>
            <person name="Harkins T."/>
        </authorList>
    </citation>
    <scope>NUCLEOTIDE SEQUENCE [LARGE SCALE GENOMIC DNA]</scope>
    <source>
        <strain evidence="4">cv. Jamaican Lion 4</strain>
        <tissue evidence="3">Leaf</tissue>
    </source>
</reference>
<sequence length="463" mass="53564">MKVPDRRPNRQISAWWLRDNMGQPVRRQGEDLWRIKKILKEKIMDLKGRWCPMVMEEIMKSNIGLGDIMGRNMGHAFNSEMEENVEEGQLDDLVIIDNKRRRTHVVVEGGPLDDGSNTGQENIGKNVGQNDMEVSGDEVSGPQKEKEHIGVENDKSMSQEVGKSTVAEILGGFLTWRFRYLITVPSCLQLVQTSVVISPPRFWFENAWAREPMCHQIVKDNWATIEGHSLQQKIKCCSTALAEWGKNITGNFKERLNKSNKKLLKLIDTIDERALMNAGRIGKFKVISFYLNLITADNAYYASNVWHKMNISKHRFIYWQAVNNQLITRDHMSKIMIIPKAIYPVCETENETLIHLLLECPLAKSVAVEICKWIGDNSWLTNHKEWQQWYTRPLVDLQDCVLNTTMAAALYFIWLNRNRCILDLTCFSARHISKEMKKTVKARVLGLNCNRLRRGEQYIINMI</sequence>
<feature type="domain" description="Reverse transcriptase zinc-binding" evidence="2">
    <location>
        <begin position="284"/>
        <end position="365"/>
    </location>
</feature>
<keyword evidence="4" id="KW-1185">Reference proteome</keyword>
<comment type="caution">
    <text evidence="3">The sequence shown here is derived from an EMBL/GenBank/DDBJ whole genome shotgun (WGS) entry which is preliminary data.</text>
</comment>
<evidence type="ECO:0000256" key="1">
    <source>
        <dbReference type="SAM" id="MobiDB-lite"/>
    </source>
</evidence>
<feature type="compositionally biased region" description="Polar residues" evidence="1">
    <location>
        <begin position="115"/>
        <end position="129"/>
    </location>
</feature>
<gene>
    <name evidence="3" type="ORF">G4B88_025111</name>
</gene>
<dbReference type="InterPro" id="IPR026960">
    <property type="entry name" value="RVT-Znf"/>
</dbReference>
<name>A0A7J6FDE6_CANSA</name>